<organism evidence="1">
    <name type="scientific">Anopheles funestus</name>
    <name type="common">African malaria mosquito</name>
    <dbReference type="NCBI Taxonomy" id="62324"/>
    <lineage>
        <taxon>Eukaryota</taxon>
        <taxon>Metazoa</taxon>
        <taxon>Ecdysozoa</taxon>
        <taxon>Arthropoda</taxon>
        <taxon>Hexapoda</taxon>
        <taxon>Insecta</taxon>
        <taxon>Pterygota</taxon>
        <taxon>Neoptera</taxon>
        <taxon>Endopterygota</taxon>
        <taxon>Diptera</taxon>
        <taxon>Nematocera</taxon>
        <taxon>Culicoidea</taxon>
        <taxon>Culicidae</taxon>
        <taxon>Anophelinae</taxon>
        <taxon>Anopheles</taxon>
    </lineage>
</organism>
<reference evidence="1" key="1">
    <citation type="submission" date="2020-05" db="UniProtKB">
        <authorList>
            <consortium name="EnsemblMetazoa"/>
        </authorList>
    </citation>
    <scope>IDENTIFICATION</scope>
    <source>
        <strain evidence="1">FUMOZ</strain>
    </source>
</reference>
<sequence>MTKTSVFFYKDHET</sequence>
<name>A0A4Y0BGB6_ANOFN</name>
<dbReference type="VEuPathDB" id="VectorBase:AFUN019482"/>
<protein>
    <submittedName>
        <fullName evidence="1">Uncharacterized protein</fullName>
    </submittedName>
</protein>
<evidence type="ECO:0000313" key="1">
    <source>
        <dbReference type="EnsemblMetazoa" id="AFUN019482-PA"/>
    </source>
</evidence>
<dbReference type="EnsemblMetazoa" id="AFUN019482-RA">
    <property type="protein sequence ID" value="AFUN019482-PA"/>
    <property type="gene ID" value="AFUN019482"/>
</dbReference>
<accession>A0A4Y0BGB6</accession>
<proteinExistence type="predicted"/>